<gene>
    <name evidence="2" type="ORF">HGI39_19830</name>
</gene>
<dbReference type="EMBL" id="JABAGV010000067">
    <property type="protein sequence ID" value="MBC2476914.1"/>
    <property type="molecule type" value="Genomic_DNA"/>
</dbReference>
<sequence length="97" mass="11043">MAKQELLKLFQVAEETGLPLSTIQKHVREGKLKATRNGREYLVIRVDLNKYLGIESNDDVLKKDLKIAQLEGRIKSYEMQFKAIKGMVANLDNLIGL</sequence>
<evidence type="ECO:0000313" key="2">
    <source>
        <dbReference type="EMBL" id="MBC2476914.1"/>
    </source>
</evidence>
<evidence type="ECO:0000259" key="1">
    <source>
        <dbReference type="Pfam" id="PF12728"/>
    </source>
</evidence>
<dbReference type="NCBIfam" id="TIGR01764">
    <property type="entry name" value="excise"/>
    <property type="match status" value="1"/>
</dbReference>
<dbReference type="RefSeq" id="WP_171779742.1">
    <property type="nucleotide sequence ID" value="NZ_JABAGV010000067.1"/>
</dbReference>
<feature type="domain" description="Helix-turn-helix" evidence="1">
    <location>
        <begin position="6"/>
        <end position="52"/>
    </location>
</feature>
<proteinExistence type="predicted"/>
<accession>A0AAW3WDD8</accession>
<dbReference type="GO" id="GO:0003677">
    <property type="term" value="F:DNA binding"/>
    <property type="evidence" value="ECO:0007669"/>
    <property type="project" value="InterPro"/>
</dbReference>
<reference evidence="2" key="1">
    <citation type="submission" date="2020-04" db="EMBL/GenBank/DDBJ databases">
        <authorList>
            <person name="Brown S."/>
        </authorList>
    </citation>
    <scope>NUCLEOTIDE SEQUENCE</scope>
    <source>
        <strain evidence="2">DJ015</strain>
    </source>
</reference>
<comment type="caution">
    <text evidence="2">The sequence shown here is derived from an EMBL/GenBank/DDBJ whole genome shotgun (WGS) entry which is preliminary data.</text>
</comment>
<dbReference type="InterPro" id="IPR010093">
    <property type="entry name" value="SinI_DNA-bd"/>
</dbReference>
<evidence type="ECO:0000313" key="3">
    <source>
        <dbReference type="Proteomes" id="UP001194098"/>
    </source>
</evidence>
<dbReference type="InterPro" id="IPR041657">
    <property type="entry name" value="HTH_17"/>
</dbReference>
<organism evidence="2 3">
    <name type="scientific">Clostridium beijerinckii</name>
    <name type="common">Clostridium MP</name>
    <dbReference type="NCBI Taxonomy" id="1520"/>
    <lineage>
        <taxon>Bacteria</taxon>
        <taxon>Bacillati</taxon>
        <taxon>Bacillota</taxon>
        <taxon>Clostridia</taxon>
        <taxon>Eubacteriales</taxon>
        <taxon>Clostridiaceae</taxon>
        <taxon>Clostridium</taxon>
    </lineage>
</organism>
<reference evidence="2" key="2">
    <citation type="journal article" date="2022" name="Nat. Biotechnol.">
        <title>Carbon-negative production of acetone and isopropanol by gas fermentation at industrial pilot scale.</title>
        <authorList>
            <person name="Liew F.E."/>
            <person name="Nogle R."/>
            <person name="Abdalla T."/>
            <person name="Rasor B.J."/>
            <person name="Canter C."/>
            <person name="Jensen R.O."/>
            <person name="Wang L."/>
            <person name="Strutz J."/>
            <person name="Chirania P."/>
            <person name="De Tissera S."/>
            <person name="Mueller A.P."/>
            <person name="Ruan Z."/>
            <person name="Gao A."/>
            <person name="Tran L."/>
            <person name="Engle N.L."/>
            <person name="Bromley J.C."/>
            <person name="Daniell J."/>
            <person name="Conrado R."/>
            <person name="Tschaplinski T.J."/>
            <person name="Giannone R.J."/>
            <person name="Hettich R.L."/>
            <person name="Karim A.S."/>
            <person name="Simpson S.D."/>
            <person name="Brown S.D."/>
            <person name="Leang C."/>
            <person name="Jewett M.C."/>
            <person name="Kopke M."/>
        </authorList>
    </citation>
    <scope>NUCLEOTIDE SEQUENCE</scope>
    <source>
        <strain evidence="2">DJ015</strain>
    </source>
</reference>
<dbReference type="Pfam" id="PF12728">
    <property type="entry name" value="HTH_17"/>
    <property type="match status" value="1"/>
</dbReference>
<dbReference type="Proteomes" id="UP001194098">
    <property type="component" value="Unassembled WGS sequence"/>
</dbReference>
<protein>
    <submittedName>
        <fullName evidence="2">Helix-turn-helix domain-containing protein</fullName>
    </submittedName>
</protein>
<name>A0AAW3WDD8_CLOBE</name>
<dbReference type="AlphaFoldDB" id="A0AAW3WDD8"/>